<keyword evidence="11" id="KW-0630">Potassium</keyword>
<feature type="region of interest" description="Disordered" evidence="12">
    <location>
        <begin position="66"/>
        <end position="100"/>
    </location>
</feature>
<dbReference type="GO" id="GO:0004478">
    <property type="term" value="F:methionine adenosyltransferase activity"/>
    <property type="evidence" value="ECO:0007669"/>
    <property type="project" value="UniProtKB-EC"/>
</dbReference>
<dbReference type="GO" id="GO:0046872">
    <property type="term" value="F:metal ion binding"/>
    <property type="evidence" value="ECO:0007669"/>
    <property type="project" value="UniProtKB-KW"/>
</dbReference>
<evidence type="ECO:0000256" key="8">
    <source>
        <dbReference type="ARBA" id="ARBA00022741"/>
    </source>
</evidence>
<dbReference type="GO" id="GO:0005524">
    <property type="term" value="F:ATP binding"/>
    <property type="evidence" value="ECO:0007669"/>
    <property type="project" value="UniProtKB-KW"/>
</dbReference>
<dbReference type="AlphaFoldDB" id="K1RVZ2"/>
<evidence type="ECO:0000256" key="5">
    <source>
        <dbReference type="ARBA" id="ARBA00022563"/>
    </source>
</evidence>
<keyword evidence="10" id="KW-0460">Magnesium</keyword>
<organism evidence="14">
    <name type="scientific">human gut metagenome</name>
    <dbReference type="NCBI Taxonomy" id="408170"/>
    <lineage>
        <taxon>unclassified sequences</taxon>
        <taxon>metagenomes</taxon>
        <taxon>organismal metagenomes</taxon>
    </lineage>
</organism>
<dbReference type="PANTHER" id="PTHR11964">
    <property type="entry name" value="S-ADENOSYLMETHIONINE SYNTHETASE"/>
    <property type="match status" value="1"/>
</dbReference>
<sequence length="100" mass="10524">VEYVDGKPVRVDAVVISSQHSDAVSMEQLRADVMEKVIKATIPAELLDENTKYYINPTGRFVVGGPQGDSGLTAARSSSTPTAATHATAAARSPARTPAR</sequence>
<dbReference type="Pfam" id="PF02772">
    <property type="entry name" value="S-AdoMet_synt_M"/>
    <property type="match status" value="1"/>
</dbReference>
<dbReference type="GO" id="GO:0006730">
    <property type="term" value="P:one-carbon metabolic process"/>
    <property type="evidence" value="ECO:0007669"/>
    <property type="project" value="UniProtKB-KW"/>
</dbReference>
<comment type="cofactor">
    <cofactor evidence="1">
        <name>Mg(2+)</name>
        <dbReference type="ChEBI" id="CHEBI:18420"/>
    </cofactor>
</comment>
<evidence type="ECO:0000256" key="11">
    <source>
        <dbReference type="ARBA" id="ARBA00022958"/>
    </source>
</evidence>
<keyword evidence="6 14" id="KW-0808">Transferase</keyword>
<evidence type="ECO:0000256" key="3">
    <source>
        <dbReference type="ARBA" id="ARBA00005224"/>
    </source>
</evidence>
<evidence type="ECO:0000256" key="2">
    <source>
        <dbReference type="ARBA" id="ARBA00001958"/>
    </source>
</evidence>
<keyword evidence="9" id="KW-0067">ATP-binding</keyword>
<dbReference type="InterPro" id="IPR002133">
    <property type="entry name" value="S-AdoMet_synthetase"/>
</dbReference>
<evidence type="ECO:0000256" key="6">
    <source>
        <dbReference type="ARBA" id="ARBA00022679"/>
    </source>
</evidence>
<dbReference type="GO" id="GO:0006556">
    <property type="term" value="P:S-adenosylmethionine biosynthetic process"/>
    <property type="evidence" value="ECO:0007669"/>
    <property type="project" value="InterPro"/>
</dbReference>
<dbReference type="EMBL" id="AJWZ01010770">
    <property type="protein sequence ID" value="EKC47499.1"/>
    <property type="molecule type" value="Genomic_DNA"/>
</dbReference>
<reference evidence="14" key="1">
    <citation type="journal article" date="2013" name="Environ. Microbiol.">
        <title>Microbiota from the distal guts of lean and obese adolescents exhibit partial functional redundancy besides clear differences in community structure.</title>
        <authorList>
            <person name="Ferrer M."/>
            <person name="Ruiz A."/>
            <person name="Lanza F."/>
            <person name="Haange S.B."/>
            <person name="Oberbach A."/>
            <person name="Till H."/>
            <person name="Bargiela R."/>
            <person name="Campoy C."/>
            <person name="Segura M.T."/>
            <person name="Richter M."/>
            <person name="von Bergen M."/>
            <person name="Seifert J."/>
            <person name="Suarez A."/>
        </authorList>
    </citation>
    <scope>NUCLEOTIDE SEQUENCE</scope>
</reference>
<proteinExistence type="predicted"/>
<dbReference type="FunFam" id="3.30.300.10:FF:000003">
    <property type="entry name" value="S-adenosylmethionine synthase"/>
    <property type="match status" value="1"/>
</dbReference>
<evidence type="ECO:0000256" key="12">
    <source>
        <dbReference type="SAM" id="MobiDB-lite"/>
    </source>
</evidence>
<comment type="cofactor">
    <cofactor evidence="2">
        <name>K(+)</name>
        <dbReference type="ChEBI" id="CHEBI:29103"/>
    </cofactor>
</comment>
<evidence type="ECO:0000256" key="7">
    <source>
        <dbReference type="ARBA" id="ARBA00022723"/>
    </source>
</evidence>
<protein>
    <recommendedName>
        <fullName evidence="4">methionine adenosyltransferase</fullName>
        <ecNumber evidence="4">2.5.1.6</ecNumber>
    </recommendedName>
</protein>
<evidence type="ECO:0000256" key="10">
    <source>
        <dbReference type="ARBA" id="ARBA00022842"/>
    </source>
</evidence>
<feature type="compositionally biased region" description="Low complexity" evidence="12">
    <location>
        <begin position="73"/>
        <end position="100"/>
    </location>
</feature>
<evidence type="ECO:0000313" key="14">
    <source>
        <dbReference type="EMBL" id="EKC47499.1"/>
    </source>
</evidence>
<accession>K1RVZ2</accession>
<dbReference type="InterPro" id="IPR022636">
    <property type="entry name" value="S-AdoMet_synthetase_sfam"/>
</dbReference>
<dbReference type="EC" id="2.5.1.6" evidence="4"/>
<dbReference type="Gene3D" id="3.30.300.10">
    <property type="match status" value="2"/>
</dbReference>
<dbReference type="InterPro" id="IPR022629">
    <property type="entry name" value="S-AdoMet_synt_central"/>
</dbReference>
<feature type="non-terminal residue" evidence="14">
    <location>
        <position position="1"/>
    </location>
</feature>
<comment type="pathway">
    <text evidence="3">Amino-acid biosynthesis; S-adenosyl-L-methionine biosynthesis; S-adenosyl-L-methionine from L-methionine: step 1/1.</text>
</comment>
<dbReference type="SUPFAM" id="SSF55973">
    <property type="entry name" value="S-adenosylmethionine synthetase"/>
    <property type="match status" value="1"/>
</dbReference>
<evidence type="ECO:0000256" key="9">
    <source>
        <dbReference type="ARBA" id="ARBA00022840"/>
    </source>
</evidence>
<keyword evidence="8" id="KW-0547">Nucleotide-binding</keyword>
<evidence type="ECO:0000256" key="1">
    <source>
        <dbReference type="ARBA" id="ARBA00001946"/>
    </source>
</evidence>
<evidence type="ECO:0000259" key="13">
    <source>
        <dbReference type="Pfam" id="PF02772"/>
    </source>
</evidence>
<comment type="caution">
    <text evidence="14">The sequence shown here is derived from an EMBL/GenBank/DDBJ whole genome shotgun (WGS) entry which is preliminary data.</text>
</comment>
<feature type="domain" description="S-adenosylmethionine synthetase central" evidence="13">
    <location>
        <begin position="1"/>
        <end position="61"/>
    </location>
</feature>
<keyword evidence="7" id="KW-0479">Metal-binding</keyword>
<gene>
    <name evidence="14" type="ORF">OBE_15678</name>
</gene>
<keyword evidence="5" id="KW-0554">One-carbon metabolism</keyword>
<evidence type="ECO:0000256" key="4">
    <source>
        <dbReference type="ARBA" id="ARBA00012828"/>
    </source>
</evidence>
<name>K1RVZ2_9ZZZZ</name>